<feature type="domain" description="NuBaID C-terminal" evidence="8">
    <location>
        <begin position="374"/>
        <end position="485"/>
    </location>
</feature>
<keyword evidence="10" id="KW-1185">Reference proteome</keyword>
<evidence type="ECO:0000259" key="8">
    <source>
        <dbReference type="Pfam" id="PF08600"/>
    </source>
</evidence>
<dbReference type="PANTHER" id="PTHR15835:SF6">
    <property type="entry name" value="ZINC FINGER C3HC-TYPE PROTEIN 1"/>
    <property type="match status" value="1"/>
</dbReference>
<dbReference type="InterPro" id="IPR012935">
    <property type="entry name" value="NuBaID_N"/>
</dbReference>
<dbReference type="Proteomes" id="UP001583186">
    <property type="component" value="Unassembled WGS sequence"/>
</dbReference>
<dbReference type="Pfam" id="PF07967">
    <property type="entry name" value="zf-C3HC"/>
    <property type="match status" value="1"/>
</dbReference>
<evidence type="ECO:0000256" key="6">
    <source>
        <dbReference type="SAM" id="MobiDB-lite"/>
    </source>
</evidence>
<feature type="domain" description="C3HC-type" evidence="7">
    <location>
        <begin position="178"/>
        <end position="323"/>
    </location>
</feature>
<keyword evidence="2" id="KW-0479">Metal-binding</keyword>
<evidence type="ECO:0000256" key="5">
    <source>
        <dbReference type="ARBA" id="ARBA00023242"/>
    </source>
</evidence>
<gene>
    <name evidence="9" type="ORF">Sste5346_001621</name>
</gene>
<dbReference type="PANTHER" id="PTHR15835">
    <property type="entry name" value="NUCLEAR-INTERACTING PARTNER OF ALK"/>
    <property type="match status" value="1"/>
</dbReference>
<feature type="region of interest" description="Disordered" evidence="6">
    <location>
        <begin position="1"/>
        <end position="108"/>
    </location>
</feature>
<comment type="subcellular location">
    <subcellularLocation>
        <location evidence="1">Nucleus</location>
    </subcellularLocation>
</comment>
<proteinExistence type="predicted"/>
<keyword evidence="5" id="KW-0539">Nucleus</keyword>
<feature type="compositionally biased region" description="Low complexity" evidence="6">
    <location>
        <begin position="56"/>
        <end position="84"/>
    </location>
</feature>
<feature type="compositionally biased region" description="Basic and acidic residues" evidence="6">
    <location>
        <begin position="552"/>
        <end position="568"/>
    </location>
</feature>
<feature type="compositionally biased region" description="Low complexity" evidence="6">
    <location>
        <begin position="92"/>
        <end position="108"/>
    </location>
</feature>
<dbReference type="InterPro" id="IPR013909">
    <property type="entry name" value="NuBaID_C"/>
</dbReference>
<feature type="compositionally biased region" description="Low complexity" evidence="6">
    <location>
        <begin position="528"/>
        <end position="545"/>
    </location>
</feature>
<dbReference type="EMBL" id="JAWCUI010000006">
    <property type="protein sequence ID" value="KAL1901916.1"/>
    <property type="molecule type" value="Genomic_DNA"/>
</dbReference>
<comment type="caution">
    <text evidence="9">The sequence shown here is derived from an EMBL/GenBank/DDBJ whole genome shotgun (WGS) entry which is preliminary data.</text>
</comment>
<feature type="compositionally biased region" description="Polar residues" evidence="6">
    <location>
        <begin position="493"/>
        <end position="506"/>
    </location>
</feature>
<reference evidence="9 10" key="1">
    <citation type="journal article" date="2024" name="IMA Fungus">
        <title>IMA Genome - F19 : A genome assembly and annotation guide to empower mycologists, including annotated draft genome sequences of Ceratocystis pirilliformis, Diaporthe australafricana, Fusarium ophioides, Paecilomyces lecythidis, and Sporothrix stenoceras.</title>
        <authorList>
            <person name="Aylward J."/>
            <person name="Wilson A.M."/>
            <person name="Visagie C.M."/>
            <person name="Spraker J."/>
            <person name="Barnes I."/>
            <person name="Buitendag C."/>
            <person name="Ceriani C."/>
            <person name="Del Mar Angel L."/>
            <person name="du Plessis D."/>
            <person name="Fuchs T."/>
            <person name="Gasser K."/>
            <person name="Kramer D."/>
            <person name="Li W."/>
            <person name="Munsamy K."/>
            <person name="Piso A."/>
            <person name="Price J.L."/>
            <person name="Sonnekus B."/>
            <person name="Thomas C."/>
            <person name="van der Nest A."/>
            <person name="van Dijk A."/>
            <person name="van Heerden A."/>
            <person name="van Vuuren N."/>
            <person name="Yilmaz N."/>
            <person name="Duong T.A."/>
            <person name="van der Merwe N.A."/>
            <person name="Wingfield M.J."/>
            <person name="Wingfield B.D."/>
        </authorList>
    </citation>
    <scope>NUCLEOTIDE SEQUENCE [LARGE SCALE GENOMIC DNA]</scope>
    <source>
        <strain evidence="9 10">CMW 5346</strain>
    </source>
</reference>
<accession>A0ABR3ZP92</accession>
<evidence type="ECO:0000256" key="1">
    <source>
        <dbReference type="ARBA" id="ARBA00004123"/>
    </source>
</evidence>
<feature type="compositionally biased region" description="Polar residues" evidence="6">
    <location>
        <begin position="147"/>
        <end position="166"/>
    </location>
</feature>
<evidence type="ECO:0000313" key="10">
    <source>
        <dbReference type="Proteomes" id="UP001583186"/>
    </source>
</evidence>
<feature type="region of interest" description="Disordered" evidence="6">
    <location>
        <begin position="147"/>
        <end position="176"/>
    </location>
</feature>
<sequence>MNATKRKFNALLQGIGTRSTGSVSTTDKNDPSRPSSLDLGWGGIGVGIVGERESSTTRLSTLTPPRAGLEADTTAATTSTAGATRPSDMLLSSPSRTATATTTTTPSSAAASLEFLAKRRRIANGGATLRDTTGNAAVTPSNSILRKWGTSTTKTPTGQKPGQTHGSAAALPAPRYCPGDRDQLLRRLATFQELTDWTPKPDRINEIEWAKRGWVCQGKERLRCTLCSKELVVQLGRTKGGETGDKSSSKPESAEAAEAAEAAVLDKYVGLVVTAHEEDCLWRKKGCDDSLLRLQLASPKQALADLRQRYDELCVRKDFLPYEFNLRLPEGLDINAVLATLPPTFFDAPSTATSTTAPATTSVSTSSTTPNRVALALAVMGWQGLTNSRIGAVPNSASCHSCLRRLGLWMFKSKQVDLETNTVLEPAPMDHLNAVREHRFFCPWKNGSVQRNPGARSIRNGKSGAAAEPTPGWDVLVQMLKNDAYLRNRMTAGPTSSRLPPNTPSKATPGAAPVTPGRRPATAVDADGSITGTPGTLLGTPNTPGTGSGIFGDREAREEDDAAREAKDKERWARLRRVKSLFDTKGTMAKKLKRAGVGSTSRPGTGHSQSSLRPESQGQ</sequence>
<evidence type="ECO:0000256" key="2">
    <source>
        <dbReference type="ARBA" id="ARBA00022723"/>
    </source>
</evidence>
<feature type="compositionally biased region" description="Polar residues" evidence="6">
    <location>
        <begin position="598"/>
        <end position="619"/>
    </location>
</feature>
<evidence type="ECO:0008006" key="11">
    <source>
        <dbReference type="Google" id="ProtNLM"/>
    </source>
</evidence>
<name>A0ABR3ZP92_9PEZI</name>
<evidence type="ECO:0000256" key="4">
    <source>
        <dbReference type="ARBA" id="ARBA00022833"/>
    </source>
</evidence>
<evidence type="ECO:0000256" key="3">
    <source>
        <dbReference type="ARBA" id="ARBA00022771"/>
    </source>
</evidence>
<feature type="region of interest" description="Disordered" evidence="6">
    <location>
        <begin position="491"/>
        <end position="568"/>
    </location>
</feature>
<keyword evidence="3" id="KW-0863">Zinc-finger</keyword>
<dbReference type="Pfam" id="PF08600">
    <property type="entry name" value="NuBaID_C"/>
    <property type="match status" value="1"/>
</dbReference>
<organism evidence="9 10">
    <name type="scientific">Sporothrix stenoceras</name>
    <dbReference type="NCBI Taxonomy" id="5173"/>
    <lineage>
        <taxon>Eukaryota</taxon>
        <taxon>Fungi</taxon>
        <taxon>Dikarya</taxon>
        <taxon>Ascomycota</taxon>
        <taxon>Pezizomycotina</taxon>
        <taxon>Sordariomycetes</taxon>
        <taxon>Sordariomycetidae</taxon>
        <taxon>Ophiostomatales</taxon>
        <taxon>Ophiostomataceae</taxon>
        <taxon>Sporothrix</taxon>
    </lineage>
</organism>
<feature type="compositionally biased region" description="Polar residues" evidence="6">
    <location>
        <begin position="16"/>
        <end position="26"/>
    </location>
</feature>
<evidence type="ECO:0000313" key="9">
    <source>
        <dbReference type="EMBL" id="KAL1901916.1"/>
    </source>
</evidence>
<evidence type="ECO:0000259" key="7">
    <source>
        <dbReference type="Pfam" id="PF07967"/>
    </source>
</evidence>
<keyword evidence="4" id="KW-0862">Zinc</keyword>
<protein>
    <recommendedName>
        <fullName evidence="11">C3hc zinc finger protein</fullName>
    </recommendedName>
</protein>
<feature type="region of interest" description="Disordered" evidence="6">
    <location>
        <begin position="586"/>
        <end position="619"/>
    </location>
</feature>